<dbReference type="SUPFAM" id="SSF52540">
    <property type="entry name" value="P-loop containing nucleoside triphosphate hydrolases"/>
    <property type="match status" value="1"/>
</dbReference>
<dbReference type="RefSeq" id="XP_008617817.1">
    <property type="nucleotide sequence ID" value="XM_008619595.1"/>
</dbReference>
<protein>
    <submittedName>
        <fullName evidence="5">Uncharacterized protein</fullName>
    </submittedName>
</protein>
<name>T0RGI9_SAPDV</name>
<keyword evidence="4" id="KW-0732">Signal</keyword>
<evidence type="ECO:0000256" key="4">
    <source>
        <dbReference type="SAM" id="SignalP"/>
    </source>
</evidence>
<dbReference type="PANTHER" id="PTHR11711">
    <property type="entry name" value="ADP RIBOSYLATION FACTOR-RELATED"/>
    <property type="match status" value="1"/>
</dbReference>
<evidence type="ECO:0000313" key="6">
    <source>
        <dbReference type="Proteomes" id="UP000030762"/>
    </source>
</evidence>
<dbReference type="eggNOG" id="KOG0070">
    <property type="taxonomic scope" value="Eukaryota"/>
</dbReference>
<dbReference type="InterPro" id="IPR027417">
    <property type="entry name" value="P-loop_NTPase"/>
</dbReference>
<proteinExistence type="predicted"/>
<dbReference type="EMBL" id="JH767191">
    <property type="protein sequence ID" value="EQC28822.1"/>
    <property type="molecule type" value="Genomic_DNA"/>
</dbReference>
<evidence type="ECO:0000256" key="3">
    <source>
        <dbReference type="PIRSR" id="PIRSR606689-1"/>
    </source>
</evidence>
<keyword evidence="2 3" id="KW-0342">GTP-binding</keyword>
<dbReference type="InterPro" id="IPR024156">
    <property type="entry name" value="Small_GTPase_ARF"/>
</dbReference>
<accession>T0RGI9</accession>
<feature type="chain" id="PRO_5004570784" evidence="4">
    <location>
        <begin position="17"/>
        <end position="108"/>
    </location>
</feature>
<dbReference type="AlphaFoldDB" id="T0RGI9"/>
<dbReference type="InParanoid" id="T0RGI9"/>
<feature type="binding site" evidence="3">
    <location>
        <position position="71"/>
    </location>
    <ligand>
        <name>GTP</name>
        <dbReference type="ChEBI" id="CHEBI:37565"/>
    </ligand>
</feature>
<keyword evidence="1 3" id="KW-0547">Nucleotide-binding</keyword>
<dbReference type="GO" id="GO:0005525">
    <property type="term" value="F:GTP binding"/>
    <property type="evidence" value="ECO:0007669"/>
    <property type="project" value="UniProtKB-KW"/>
</dbReference>
<feature type="signal peptide" evidence="4">
    <location>
        <begin position="1"/>
        <end position="16"/>
    </location>
</feature>
<dbReference type="Gene3D" id="3.40.50.300">
    <property type="entry name" value="P-loop containing nucleotide triphosphate hydrolases"/>
    <property type="match status" value="1"/>
</dbReference>
<dbReference type="InterPro" id="IPR006689">
    <property type="entry name" value="Small_GTPase_ARF/SAR"/>
</dbReference>
<evidence type="ECO:0000256" key="2">
    <source>
        <dbReference type="ARBA" id="ARBA00023134"/>
    </source>
</evidence>
<gene>
    <name evidence="5" type="ORF">SDRG_13503</name>
</gene>
<keyword evidence="6" id="KW-1185">Reference proteome</keyword>
<dbReference type="GeneID" id="19954230"/>
<reference evidence="5 6" key="1">
    <citation type="submission" date="2012-04" db="EMBL/GenBank/DDBJ databases">
        <title>The Genome Sequence of Saprolegnia declina VS20.</title>
        <authorList>
            <consortium name="The Broad Institute Genome Sequencing Platform"/>
            <person name="Russ C."/>
            <person name="Nusbaum C."/>
            <person name="Tyler B."/>
            <person name="van West P."/>
            <person name="Dieguez-Uribeondo J."/>
            <person name="de Bruijn I."/>
            <person name="Tripathy S."/>
            <person name="Jiang R."/>
            <person name="Young S.K."/>
            <person name="Zeng Q."/>
            <person name="Gargeya S."/>
            <person name="Fitzgerald M."/>
            <person name="Haas B."/>
            <person name="Abouelleil A."/>
            <person name="Alvarado L."/>
            <person name="Arachchi H.M."/>
            <person name="Berlin A."/>
            <person name="Chapman S.B."/>
            <person name="Goldberg J."/>
            <person name="Griggs A."/>
            <person name="Gujja S."/>
            <person name="Hansen M."/>
            <person name="Howarth C."/>
            <person name="Imamovic A."/>
            <person name="Larimer J."/>
            <person name="McCowen C."/>
            <person name="Montmayeur A."/>
            <person name="Murphy C."/>
            <person name="Neiman D."/>
            <person name="Pearson M."/>
            <person name="Priest M."/>
            <person name="Roberts A."/>
            <person name="Saif S."/>
            <person name="Shea T."/>
            <person name="Sisk P."/>
            <person name="Sykes S."/>
            <person name="Wortman J."/>
            <person name="Nusbaum C."/>
            <person name="Birren B."/>
        </authorList>
    </citation>
    <scope>NUCLEOTIDE SEQUENCE [LARGE SCALE GENOMIC DNA]</scope>
    <source>
        <strain evidence="5 6">VS20</strain>
    </source>
</reference>
<dbReference type="Pfam" id="PF00025">
    <property type="entry name" value="Arf"/>
    <property type="match status" value="1"/>
</dbReference>
<evidence type="ECO:0000313" key="5">
    <source>
        <dbReference type="EMBL" id="EQC28822.1"/>
    </source>
</evidence>
<dbReference type="GO" id="GO:0003924">
    <property type="term" value="F:GTPase activity"/>
    <property type="evidence" value="ECO:0007669"/>
    <property type="project" value="InterPro"/>
</dbReference>
<dbReference type="VEuPathDB" id="FungiDB:SDRG_13503"/>
<dbReference type="STRING" id="1156394.T0RGI9"/>
<organism evidence="5 6">
    <name type="scientific">Saprolegnia diclina (strain VS20)</name>
    <dbReference type="NCBI Taxonomy" id="1156394"/>
    <lineage>
        <taxon>Eukaryota</taxon>
        <taxon>Sar</taxon>
        <taxon>Stramenopiles</taxon>
        <taxon>Oomycota</taxon>
        <taxon>Saprolegniomycetes</taxon>
        <taxon>Saprolegniales</taxon>
        <taxon>Saprolegniaceae</taxon>
        <taxon>Saprolegnia</taxon>
    </lineage>
</organism>
<dbReference type="Proteomes" id="UP000030762">
    <property type="component" value="Unassembled WGS sequence"/>
</dbReference>
<evidence type="ECO:0000256" key="1">
    <source>
        <dbReference type="ARBA" id="ARBA00022741"/>
    </source>
</evidence>
<sequence length="108" mass="12031">MGCRLSFYVRLRWLLGHKMQLLLLSLDSVGKNTSLYKLELGDVVTTRIRIGFNVESLDIPGLSCISWDVAGPIMSLRQFYSSTVHKASALVLILTPAIRRVSTKHAVS</sequence>